<feature type="chain" id="PRO_5041270121" description="Ubiquitin 3 binding protein But2 C-terminal domain-containing protein" evidence="1">
    <location>
        <begin position="19"/>
        <end position="154"/>
    </location>
</feature>
<evidence type="ECO:0000313" key="3">
    <source>
        <dbReference type="Proteomes" id="UP001174934"/>
    </source>
</evidence>
<dbReference type="EMBL" id="JAULSR010000001">
    <property type="protein sequence ID" value="KAK0635763.1"/>
    <property type="molecule type" value="Genomic_DNA"/>
</dbReference>
<keyword evidence="3" id="KW-1185">Reference proteome</keyword>
<keyword evidence="1" id="KW-0732">Signal</keyword>
<proteinExistence type="predicted"/>
<evidence type="ECO:0000256" key="1">
    <source>
        <dbReference type="SAM" id="SignalP"/>
    </source>
</evidence>
<evidence type="ECO:0000313" key="2">
    <source>
        <dbReference type="EMBL" id="KAK0635763.1"/>
    </source>
</evidence>
<feature type="signal peptide" evidence="1">
    <location>
        <begin position="1"/>
        <end position="18"/>
    </location>
</feature>
<evidence type="ECO:0008006" key="4">
    <source>
        <dbReference type="Google" id="ProtNLM"/>
    </source>
</evidence>
<sequence>MQLSTILLALTTSLLTTAAPTSNTKRACTTTFPTALTSIHLAKNPAINIAQDLSFTVPAGAVGPCSLVATFPAGYAIASSGQTQVNVIDVNGPAPGSIVGTVTFASSATAPTFTTINSFACRASMQYRLALAGTQGAVDFAEGNGAGVALTYNC</sequence>
<organism evidence="2 3">
    <name type="scientific">Bombardia bombarda</name>
    <dbReference type="NCBI Taxonomy" id="252184"/>
    <lineage>
        <taxon>Eukaryota</taxon>
        <taxon>Fungi</taxon>
        <taxon>Dikarya</taxon>
        <taxon>Ascomycota</taxon>
        <taxon>Pezizomycotina</taxon>
        <taxon>Sordariomycetes</taxon>
        <taxon>Sordariomycetidae</taxon>
        <taxon>Sordariales</taxon>
        <taxon>Lasiosphaeriaceae</taxon>
        <taxon>Bombardia</taxon>
    </lineage>
</organism>
<dbReference type="Proteomes" id="UP001174934">
    <property type="component" value="Unassembled WGS sequence"/>
</dbReference>
<gene>
    <name evidence="2" type="ORF">B0T17DRAFT_56785</name>
</gene>
<protein>
    <recommendedName>
        <fullName evidence="4">Ubiquitin 3 binding protein But2 C-terminal domain-containing protein</fullName>
    </recommendedName>
</protein>
<accession>A0AA39XKM4</accession>
<comment type="caution">
    <text evidence="2">The sequence shown here is derived from an EMBL/GenBank/DDBJ whole genome shotgun (WGS) entry which is preliminary data.</text>
</comment>
<dbReference type="AlphaFoldDB" id="A0AA39XKM4"/>
<reference evidence="2" key="1">
    <citation type="submission" date="2023-06" db="EMBL/GenBank/DDBJ databases">
        <title>Genome-scale phylogeny and comparative genomics of the fungal order Sordariales.</title>
        <authorList>
            <consortium name="Lawrence Berkeley National Laboratory"/>
            <person name="Hensen N."/>
            <person name="Bonometti L."/>
            <person name="Westerberg I."/>
            <person name="Brannstrom I.O."/>
            <person name="Guillou S."/>
            <person name="Cros-Aarteil S."/>
            <person name="Calhoun S."/>
            <person name="Haridas S."/>
            <person name="Kuo A."/>
            <person name="Mondo S."/>
            <person name="Pangilinan J."/>
            <person name="Riley R."/>
            <person name="LaButti K."/>
            <person name="Andreopoulos B."/>
            <person name="Lipzen A."/>
            <person name="Chen C."/>
            <person name="Yanf M."/>
            <person name="Daum C."/>
            <person name="Ng V."/>
            <person name="Clum A."/>
            <person name="Steindorff A."/>
            <person name="Ohm R."/>
            <person name="Martin F."/>
            <person name="Silar P."/>
            <person name="Natvig D."/>
            <person name="Lalanne C."/>
            <person name="Gautier V."/>
            <person name="Ament-velasquez S.L."/>
            <person name="Kruys A."/>
            <person name="Hutchinson M.I."/>
            <person name="Powell A.J."/>
            <person name="Barry K."/>
            <person name="Miller A.N."/>
            <person name="Grigoriev I.V."/>
            <person name="Debuchy R."/>
            <person name="Gladieux P."/>
            <person name="Thoren M.H."/>
            <person name="Johannesson H."/>
        </authorList>
    </citation>
    <scope>NUCLEOTIDE SEQUENCE</scope>
    <source>
        <strain evidence="2">SMH3391-2</strain>
    </source>
</reference>
<name>A0AA39XKM4_9PEZI</name>